<comment type="cofactor">
    <cofactor evidence="1">
        <name>Zn(2+)</name>
        <dbReference type="ChEBI" id="CHEBI:29105"/>
    </cofactor>
</comment>
<dbReference type="SUPFAM" id="SSF53187">
    <property type="entry name" value="Zn-dependent exopeptidases"/>
    <property type="match status" value="1"/>
</dbReference>
<dbReference type="PROSITE" id="PS00759">
    <property type="entry name" value="ARGE_DAPE_CPG2_2"/>
    <property type="match status" value="1"/>
</dbReference>
<dbReference type="RefSeq" id="WP_121011417.1">
    <property type="nucleotide sequence ID" value="NZ_RCCJ01000001.1"/>
</dbReference>
<evidence type="ECO:0000313" key="8">
    <source>
        <dbReference type="Proteomes" id="UP000267841"/>
    </source>
</evidence>
<sequence length="355" mass="40168">MEVRERVKNLLKELISIRSVSGEEREIQEFIENRLNRVGIKLKRQAVDKDRFNLVYLNDSPYVISCHVDTVPPIDMDGAFEPKETDGRIYGRGASDVKGALSALLTAVELFKEKNQEKELPVSLAFVVDEETNSAIGSQKVVDVLGKDRLCLVLEPTYGALCTAQNGAVEFSLRVEGESAHGAEFEKVENPIRVCMELIYTIENRLSKPVNVLMLHGGDGNYLVPKSCEALLEVKLWAGESWREVEERIREAIKEVRTTCRVHYTLEDAEDFLEFNYEGLLDKLSLAYERALNKKPELGTMPSWTDGANFHRAGYRCVVFGFGSLKDSHTARESIAIDELENMTLLFLELFEVLR</sequence>
<accession>A0A497XPU6</accession>
<keyword evidence="5" id="KW-0170">Cobalt</keyword>
<keyword evidence="4" id="KW-0862">Zinc</keyword>
<dbReference type="PANTHER" id="PTHR43808">
    <property type="entry name" value="ACETYLORNITHINE DEACETYLASE"/>
    <property type="match status" value="1"/>
</dbReference>
<dbReference type="InterPro" id="IPR036264">
    <property type="entry name" value="Bact_exopeptidase_dim_dom"/>
</dbReference>
<dbReference type="InterPro" id="IPR001261">
    <property type="entry name" value="ArgE/DapE_CS"/>
</dbReference>
<dbReference type="AlphaFoldDB" id="A0A497XPU6"/>
<evidence type="ECO:0000256" key="5">
    <source>
        <dbReference type="ARBA" id="ARBA00023285"/>
    </source>
</evidence>
<dbReference type="InterPro" id="IPR011650">
    <property type="entry name" value="Peptidase_M20_dimer"/>
</dbReference>
<dbReference type="PANTHER" id="PTHR43808:SF31">
    <property type="entry name" value="N-ACETYL-L-CITRULLINE DEACETYLASE"/>
    <property type="match status" value="1"/>
</dbReference>
<dbReference type="OrthoDB" id="9792335at2"/>
<dbReference type="InterPro" id="IPR002933">
    <property type="entry name" value="Peptidase_M20"/>
</dbReference>
<dbReference type="GO" id="GO:0008777">
    <property type="term" value="F:acetylornithine deacetylase activity"/>
    <property type="evidence" value="ECO:0007669"/>
    <property type="project" value="TreeGrafter"/>
</dbReference>
<protein>
    <submittedName>
        <fullName evidence="7">Acetylornithine deacetylase/succinyl-diaminopimelate desuccinylase</fullName>
    </submittedName>
</protein>
<dbReference type="GO" id="GO:0046872">
    <property type="term" value="F:metal ion binding"/>
    <property type="evidence" value="ECO:0007669"/>
    <property type="project" value="UniProtKB-KW"/>
</dbReference>
<feature type="domain" description="Peptidase M20 dimerisation" evidence="6">
    <location>
        <begin position="164"/>
        <end position="255"/>
    </location>
</feature>
<keyword evidence="8" id="KW-1185">Reference proteome</keyword>
<dbReference type="InterPro" id="IPR050072">
    <property type="entry name" value="Peptidase_M20A"/>
</dbReference>
<evidence type="ECO:0000256" key="1">
    <source>
        <dbReference type="ARBA" id="ARBA00001947"/>
    </source>
</evidence>
<dbReference type="Proteomes" id="UP000267841">
    <property type="component" value="Unassembled WGS sequence"/>
</dbReference>
<proteinExistence type="predicted"/>
<dbReference type="GO" id="GO:0006526">
    <property type="term" value="P:L-arginine biosynthetic process"/>
    <property type="evidence" value="ECO:0007669"/>
    <property type="project" value="TreeGrafter"/>
</dbReference>
<reference evidence="7 8" key="1">
    <citation type="submission" date="2018-10" db="EMBL/GenBank/DDBJ databases">
        <title>Genomic Encyclopedia of Archaeal and Bacterial Type Strains, Phase II (KMG-II): from individual species to whole genera.</title>
        <authorList>
            <person name="Goeker M."/>
        </authorList>
    </citation>
    <scope>NUCLEOTIDE SEQUENCE [LARGE SCALE GENOMIC DNA]</scope>
    <source>
        <strain evidence="7 8">DSM 16510</strain>
    </source>
</reference>
<evidence type="ECO:0000313" key="7">
    <source>
        <dbReference type="EMBL" id="RLJ70918.1"/>
    </source>
</evidence>
<gene>
    <name evidence="7" type="ORF">BCF55_1206</name>
</gene>
<dbReference type="SUPFAM" id="SSF55031">
    <property type="entry name" value="Bacterial exopeptidase dimerisation domain"/>
    <property type="match status" value="1"/>
</dbReference>
<organism evidence="7 8">
    <name type="scientific">Hydrogenivirga caldilitoris</name>
    <dbReference type="NCBI Taxonomy" id="246264"/>
    <lineage>
        <taxon>Bacteria</taxon>
        <taxon>Pseudomonadati</taxon>
        <taxon>Aquificota</taxon>
        <taxon>Aquificia</taxon>
        <taxon>Aquificales</taxon>
        <taxon>Aquificaceae</taxon>
        <taxon>Hydrogenivirga</taxon>
    </lineage>
</organism>
<evidence type="ECO:0000259" key="6">
    <source>
        <dbReference type="Pfam" id="PF07687"/>
    </source>
</evidence>
<evidence type="ECO:0000256" key="3">
    <source>
        <dbReference type="ARBA" id="ARBA00022801"/>
    </source>
</evidence>
<keyword evidence="3" id="KW-0378">Hydrolase</keyword>
<dbReference type="EMBL" id="RCCJ01000001">
    <property type="protein sequence ID" value="RLJ70918.1"/>
    <property type="molecule type" value="Genomic_DNA"/>
</dbReference>
<dbReference type="Gene3D" id="3.40.630.10">
    <property type="entry name" value="Zn peptidases"/>
    <property type="match status" value="1"/>
</dbReference>
<dbReference type="Gene3D" id="3.30.70.360">
    <property type="match status" value="1"/>
</dbReference>
<dbReference type="Pfam" id="PF07687">
    <property type="entry name" value="M20_dimer"/>
    <property type="match status" value="1"/>
</dbReference>
<evidence type="ECO:0000256" key="4">
    <source>
        <dbReference type="ARBA" id="ARBA00022833"/>
    </source>
</evidence>
<dbReference type="Pfam" id="PF01546">
    <property type="entry name" value="Peptidase_M20"/>
    <property type="match status" value="1"/>
</dbReference>
<name>A0A497XPU6_9AQUI</name>
<keyword evidence="2" id="KW-0479">Metal-binding</keyword>
<comment type="caution">
    <text evidence="7">The sequence shown here is derived from an EMBL/GenBank/DDBJ whole genome shotgun (WGS) entry which is preliminary data.</text>
</comment>
<evidence type="ECO:0000256" key="2">
    <source>
        <dbReference type="ARBA" id="ARBA00022723"/>
    </source>
</evidence>